<dbReference type="AlphaFoldDB" id="A0A6P5H031"/>
<dbReference type="GeneID" id="109728342"/>
<name>A0A6P5H031_ANACO</name>
<evidence type="ECO:0000313" key="8">
    <source>
        <dbReference type="RefSeq" id="XP_020114316.1"/>
    </source>
</evidence>
<dbReference type="PROSITE" id="PS50089">
    <property type="entry name" value="ZF_RING_2"/>
    <property type="match status" value="1"/>
</dbReference>
<reference evidence="8" key="2">
    <citation type="submission" date="2025-08" db="UniProtKB">
        <authorList>
            <consortium name="RefSeq"/>
        </authorList>
    </citation>
    <scope>IDENTIFICATION</scope>
    <source>
        <tissue evidence="8">Leaf</tissue>
    </source>
</reference>
<evidence type="ECO:0000256" key="5">
    <source>
        <dbReference type="SAM" id="MobiDB-lite"/>
    </source>
</evidence>
<feature type="region of interest" description="Disordered" evidence="5">
    <location>
        <begin position="15"/>
        <end position="43"/>
    </location>
</feature>
<accession>A0A6P5H031</accession>
<dbReference type="SUPFAM" id="SSF57850">
    <property type="entry name" value="RING/U-box"/>
    <property type="match status" value="1"/>
</dbReference>
<evidence type="ECO:0000256" key="2">
    <source>
        <dbReference type="ARBA" id="ARBA00022771"/>
    </source>
</evidence>
<organism evidence="7 8">
    <name type="scientific">Ananas comosus</name>
    <name type="common">Pineapple</name>
    <name type="synonym">Ananas ananas</name>
    <dbReference type="NCBI Taxonomy" id="4615"/>
    <lineage>
        <taxon>Eukaryota</taxon>
        <taxon>Viridiplantae</taxon>
        <taxon>Streptophyta</taxon>
        <taxon>Embryophyta</taxon>
        <taxon>Tracheophyta</taxon>
        <taxon>Spermatophyta</taxon>
        <taxon>Magnoliopsida</taxon>
        <taxon>Liliopsida</taxon>
        <taxon>Poales</taxon>
        <taxon>Bromeliaceae</taxon>
        <taxon>Bromelioideae</taxon>
        <taxon>Ananas</taxon>
    </lineage>
</organism>
<feature type="domain" description="RING-type" evidence="6">
    <location>
        <begin position="131"/>
        <end position="168"/>
    </location>
</feature>
<evidence type="ECO:0000256" key="1">
    <source>
        <dbReference type="ARBA" id="ARBA00022723"/>
    </source>
</evidence>
<dbReference type="OrthoDB" id="8062037at2759"/>
<dbReference type="InterPro" id="IPR013083">
    <property type="entry name" value="Znf_RING/FYVE/PHD"/>
</dbReference>
<protein>
    <submittedName>
        <fullName evidence="8">RING-H2 finger protein ATL74-like</fullName>
    </submittedName>
</protein>
<dbReference type="Gene3D" id="3.30.40.10">
    <property type="entry name" value="Zinc/RING finger domain, C3HC4 (zinc finger)"/>
    <property type="match status" value="1"/>
</dbReference>
<keyword evidence="2 4" id="KW-0863">Zinc-finger</keyword>
<evidence type="ECO:0000256" key="3">
    <source>
        <dbReference type="ARBA" id="ARBA00022833"/>
    </source>
</evidence>
<dbReference type="Pfam" id="PF13639">
    <property type="entry name" value="zf-RING_2"/>
    <property type="match status" value="1"/>
</dbReference>
<evidence type="ECO:0000256" key="4">
    <source>
        <dbReference type="PROSITE-ProRule" id="PRU00175"/>
    </source>
</evidence>
<keyword evidence="7" id="KW-1185">Reference proteome</keyword>
<proteinExistence type="predicted"/>
<dbReference type="InterPro" id="IPR052788">
    <property type="entry name" value="RING-type_E3_ligase_ATL"/>
</dbReference>
<gene>
    <name evidence="8" type="primary">LOC109728342</name>
</gene>
<dbReference type="RefSeq" id="XP_020114316.1">
    <property type="nucleotide sequence ID" value="XM_020258727.1"/>
</dbReference>
<evidence type="ECO:0000259" key="6">
    <source>
        <dbReference type="PROSITE" id="PS50089"/>
    </source>
</evidence>
<keyword evidence="3" id="KW-0862">Zinc</keyword>
<sequence length="193" mass="19972">MCSKYCEKYFCREQENPSSLPSAGGGERERATRRRRGGDASFDTNMGDHLAALRCALIFALGANSMPRCALPVRAAPRRGGRLAAGGVGVVAAARGGLKRARSADPGGGCTAAAAAAPDRRRRGGGGGGECAICLGSFARGEVRVLPRRHGFHVRCIDTWLAAHSSCPRAELAPPYRLRRAGAGAGAAGAEGR</sequence>
<dbReference type="PANTHER" id="PTHR45798">
    <property type="entry name" value="RING-H2 FINGER PROTEIN ATL61-RELATED-RELATED"/>
    <property type="match status" value="1"/>
</dbReference>
<reference evidence="7" key="1">
    <citation type="journal article" date="2015" name="Nat. Genet.">
        <title>The pineapple genome and the evolution of CAM photosynthesis.</title>
        <authorList>
            <person name="Ming R."/>
            <person name="VanBuren R."/>
            <person name="Wai C.M."/>
            <person name="Tang H."/>
            <person name="Schatz M.C."/>
            <person name="Bowers J.E."/>
            <person name="Lyons E."/>
            <person name="Wang M.L."/>
            <person name="Chen J."/>
            <person name="Biggers E."/>
            <person name="Zhang J."/>
            <person name="Huang L."/>
            <person name="Zhang L."/>
            <person name="Miao W."/>
            <person name="Zhang J."/>
            <person name="Ye Z."/>
            <person name="Miao C."/>
            <person name="Lin Z."/>
            <person name="Wang H."/>
            <person name="Zhou H."/>
            <person name="Yim W.C."/>
            <person name="Priest H.D."/>
            <person name="Zheng C."/>
            <person name="Woodhouse M."/>
            <person name="Edger P.P."/>
            <person name="Guyot R."/>
            <person name="Guo H.B."/>
            <person name="Guo H."/>
            <person name="Zheng G."/>
            <person name="Singh R."/>
            <person name="Sharma A."/>
            <person name="Min X."/>
            <person name="Zheng Y."/>
            <person name="Lee H."/>
            <person name="Gurtowski J."/>
            <person name="Sedlazeck F.J."/>
            <person name="Harkess A."/>
            <person name="McKain M.R."/>
            <person name="Liao Z."/>
            <person name="Fang J."/>
            <person name="Liu J."/>
            <person name="Zhang X."/>
            <person name="Zhang Q."/>
            <person name="Hu W."/>
            <person name="Qin Y."/>
            <person name="Wang K."/>
            <person name="Chen L.Y."/>
            <person name="Shirley N."/>
            <person name="Lin Y.R."/>
            <person name="Liu L.Y."/>
            <person name="Hernandez A.G."/>
            <person name="Wright C.L."/>
            <person name="Bulone V."/>
            <person name="Tuskan G.A."/>
            <person name="Heath K."/>
            <person name="Zee F."/>
            <person name="Moore P.H."/>
            <person name="Sunkar R."/>
            <person name="Leebens-Mack J.H."/>
            <person name="Mockler T."/>
            <person name="Bennetzen J.L."/>
            <person name="Freeling M."/>
            <person name="Sankoff D."/>
            <person name="Paterson A.H."/>
            <person name="Zhu X."/>
            <person name="Yang X."/>
            <person name="Smith J.A."/>
            <person name="Cushman J.C."/>
            <person name="Paull R.E."/>
            <person name="Yu Q."/>
        </authorList>
    </citation>
    <scope>NUCLEOTIDE SEQUENCE [LARGE SCALE GENOMIC DNA]</scope>
    <source>
        <strain evidence="7">cv. F153</strain>
    </source>
</reference>
<dbReference type="Proteomes" id="UP000515123">
    <property type="component" value="Linkage group 23"/>
</dbReference>
<evidence type="ECO:0000313" key="7">
    <source>
        <dbReference type="Proteomes" id="UP000515123"/>
    </source>
</evidence>
<keyword evidence="1" id="KW-0479">Metal-binding</keyword>
<dbReference type="PANTHER" id="PTHR45798:SF44">
    <property type="entry name" value="RING-H2 FINGER PROTEIN ATL74"/>
    <property type="match status" value="1"/>
</dbReference>
<dbReference type="GO" id="GO:0008270">
    <property type="term" value="F:zinc ion binding"/>
    <property type="evidence" value="ECO:0007669"/>
    <property type="project" value="UniProtKB-KW"/>
</dbReference>
<dbReference type="InterPro" id="IPR001841">
    <property type="entry name" value="Znf_RING"/>
</dbReference>